<dbReference type="OrthoDB" id="3690818at2"/>
<organism evidence="9 11">
    <name type="scientific">Pseudomonas reinekei</name>
    <dbReference type="NCBI Taxonomy" id="395598"/>
    <lineage>
        <taxon>Bacteria</taxon>
        <taxon>Pseudomonadati</taxon>
        <taxon>Pseudomonadota</taxon>
        <taxon>Gammaproteobacteria</taxon>
        <taxon>Pseudomonadales</taxon>
        <taxon>Pseudomonadaceae</taxon>
        <taxon>Pseudomonas</taxon>
    </lineage>
</organism>
<evidence type="ECO:0000256" key="5">
    <source>
        <dbReference type="SAM" id="Phobius"/>
    </source>
</evidence>
<evidence type="ECO:0000313" key="12">
    <source>
        <dbReference type="Proteomes" id="UP000460142"/>
    </source>
</evidence>
<feature type="transmembrane region" description="Helical" evidence="5">
    <location>
        <begin position="162"/>
        <end position="181"/>
    </location>
</feature>
<accession>A0A1H0UMV7</accession>
<dbReference type="PROSITE" id="PS00217">
    <property type="entry name" value="SUGAR_TRANSPORT_2"/>
    <property type="match status" value="1"/>
</dbReference>
<feature type="transmembrane region" description="Helical" evidence="5">
    <location>
        <begin position="46"/>
        <end position="67"/>
    </location>
</feature>
<protein>
    <submittedName>
        <fullName evidence="7">MFS transporter</fullName>
    </submittedName>
    <submittedName>
        <fullName evidence="9">Sugar phosphate permease</fullName>
    </submittedName>
</protein>
<feature type="transmembrane region" description="Helical" evidence="5">
    <location>
        <begin position="305"/>
        <end position="325"/>
    </location>
</feature>
<dbReference type="Proteomes" id="UP000198549">
    <property type="component" value="Chromosome I"/>
</dbReference>
<dbReference type="Proteomes" id="UP000186756">
    <property type="component" value="Unassembled WGS sequence"/>
</dbReference>
<dbReference type="AlphaFoldDB" id="A0A1H0UMV7"/>
<evidence type="ECO:0000256" key="2">
    <source>
        <dbReference type="ARBA" id="ARBA00022692"/>
    </source>
</evidence>
<dbReference type="PANTHER" id="PTHR23508:SF10">
    <property type="entry name" value="CARBOXYLIC ACID TRANSPORTER PROTEIN HOMOLOG"/>
    <property type="match status" value="1"/>
</dbReference>
<gene>
    <name evidence="8" type="ORF">BVK86_00295</name>
    <name evidence="7" type="ORF">F7R15_00300</name>
    <name evidence="9" type="ORF">SAMN04490202_5501</name>
</gene>
<evidence type="ECO:0000313" key="11">
    <source>
        <dbReference type="Proteomes" id="UP000198549"/>
    </source>
</evidence>
<evidence type="ECO:0000259" key="6">
    <source>
        <dbReference type="PROSITE" id="PS50850"/>
    </source>
</evidence>
<feature type="transmembrane region" description="Helical" evidence="5">
    <location>
        <begin position="7"/>
        <end position="34"/>
    </location>
</feature>
<feature type="transmembrane region" description="Helical" evidence="5">
    <location>
        <begin position="206"/>
        <end position="230"/>
    </location>
</feature>
<dbReference type="EMBL" id="LT629709">
    <property type="protein sequence ID" value="SDP67176.1"/>
    <property type="molecule type" value="Genomic_DNA"/>
</dbReference>
<feature type="transmembrane region" description="Helical" evidence="5">
    <location>
        <begin position="363"/>
        <end position="386"/>
    </location>
</feature>
<dbReference type="Pfam" id="PF07690">
    <property type="entry name" value="MFS_1"/>
    <property type="match status" value="1"/>
</dbReference>
<sequence>MNKISKWHVLIGCFIAYFFDAIEIVMLSLSLPVIRQDMDLNINQGGLLATATLLGIGVSSVIAGWYADTFGRRKAMLTCLLLFGSLTAILSSIENLYVFMGLRFLSGLGLGGLWGIVAVYIAESWPSHQRARATSLAISAFAIGAIAASLAAKYMLPEWRTMFVYAGGMVVIPVLYIYFWVPETPAWKAAKAQNLSLKKSATITEIFSPALIKSTLLGTTAASFALLGYWGANTWLPTYLVQERGLSLSSMATFMAILNIGNFIGLNFFGYLADIIGKRKVIIISLVCTTVMLPVYIYASQANTLLWLGALYAFFIAFAGLFGAYFSELYPTHVRTLGAGFCFNAGRGLAALAPLLLSGIATYYSLAAGLMVCAGFFFVSACVIWFMPEKPKLVTQDIILEPVSANRQEVT</sequence>
<evidence type="ECO:0000256" key="4">
    <source>
        <dbReference type="ARBA" id="ARBA00023136"/>
    </source>
</evidence>
<dbReference type="SUPFAM" id="SSF103473">
    <property type="entry name" value="MFS general substrate transporter"/>
    <property type="match status" value="1"/>
</dbReference>
<keyword evidence="2 5" id="KW-0812">Transmembrane</keyword>
<reference evidence="9 11" key="1">
    <citation type="submission" date="2016-10" db="EMBL/GenBank/DDBJ databases">
        <authorList>
            <person name="de Groot N.N."/>
        </authorList>
    </citation>
    <scope>NUCLEOTIDE SEQUENCE [LARGE SCALE GENOMIC DNA]</scope>
    <source>
        <strain evidence="9 11">BS3776</strain>
    </source>
</reference>
<evidence type="ECO:0000256" key="1">
    <source>
        <dbReference type="ARBA" id="ARBA00004141"/>
    </source>
</evidence>
<keyword evidence="10" id="KW-1185">Reference proteome</keyword>
<feature type="transmembrane region" description="Helical" evidence="5">
    <location>
        <begin position="104"/>
        <end position="122"/>
    </location>
</feature>
<reference evidence="10" key="2">
    <citation type="submission" date="2017-01" db="EMBL/GenBank/DDBJ databases">
        <authorList>
            <person name="Poblete-Castro I."/>
        </authorList>
    </citation>
    <scope>NUCLEOTIDE SEQUENCE [LARGE SCALE GENOMIC DNA]</scope>
    <source>
        <strain evidence="10">DSM 18361 / CCUG 53116 / MT1</strain>
    </source>
</reference>
<dbReference type="PROSITE" id="PS50850">
    <property type="entry name" value="MFS"/>
    <property type="match status" value="1"/>
</dbReference>
<feature type="transmembrane region" description="Helical" evidence="5">
    <location>
        <begin position="79"/>
        <end position="98"/>
    </location>
</feature>
<dbReference type="InterPro" id="IPR005829">
    <property type="entry name" value="Sugar_transporter_CS"/>
</dbReference>
<comment type="subcellular location">
    <subcellularLocation>
        <location evidence="1">Membrane</location>
        <topology evidence="1">Multi-pass membrane protein</topology>
    </subcellularLocation>
</comment>
<feature type="domain" description="Major facilitator superfamily (MFS) profile" evidence="6">
    <location>
        <begin position="9"/>
        <end position="392"/>
    </location>
</feature>
<feature type="transmembrane region" description="Helical" evidence="5">
    <location>
        <begin position="134"/>
        <end position="156"/>
    </location>
</feature>
<dbReference type="InterPro" id="IPR011701">
    <property type="entry name" value="MFS"/>
</dbReference>
<dbReference type="InterPro" id="IPR020846">
    <property type="entry name" value="MFS_dom"/>
</dbReference>
<dbReference type="EMBL" id="VZPS01000001">
    <property type="protein sequence ID" value="KAB0488785.1"/>
    <property type="molecule type" value="Genomic_DNA"/>
</dbReference>
<dbReference type="Gene3D" id="1.20.1250.20">
    <property type="entry name" value="MFS general substrate transporter like domains"/>
    <property type="match status" value="2"/>
</dbReference>
<dbReference type="Proteomes" id="UP000460142">
    <property type="component" value="Unassembled WGS sequence"/>
</dbReference>
<reference evidence="8" key="3">
    <citation type="submission" date="2017-01" db="EMBL/GenBank/DDBJ databases">
        <authorList>
            <person name="Mah S.A."/>
            <person name="Swanson W.J."/>
            <person name="Moy G.W."/>
            <person name="Vacquier V.D."/>
        </authorList>
    </citation>
    <scope>NUCLEOTIDE SEQUENCE [LARGE SCALE GENOMIC DNA]</scope>
    <source>
        <strain evidence="8">MT1</strain>
    </source>
</reference>
<dbReference type="PANTHER" id="PTHR23508">
    <property type="entry name" value="CARBOXYLIC ACID TRANSPORTER PROTEIN HOMOLOG"/>
    <property type="match status" value="1"/>
</dbReference>
<feature type="transmembrane region" description="Helical" evidence="5">
    <location>
        <begin position="281"/>
        <end position="299"/>
    </location>
</feature>
<dbReference type="GO" id="GO:0046943">
    <property type="term" value="F:carboxylic acid transmembrane transporter activity"/>
    <property type="evidence" value="ECO:0007669"/>
    <property type="project" value="TreeGrafter"/>
</dbReference>
<reference evidence="7 12" key="4">
    <citation type="submission" date="2019-09" db="EMBL/GenBank/DDBJ databases">
        <title>Draft genome sequences of 48 bacterial type strains from the CCUG.</title>
        <authorList>
            <person name="Tunovic T."/>
            <person name="Pineiro-Iglesias B."/>
            <person name="Unosson C."/>
            <person name="Inganas E."/>
            <person name="Ohlen M."/>
            <person name="Cardew S."/>
            <person name="Jensie-Markopoulos S."/>
            <person name="Salva-Serra F."/>
            <person name="Jaen-Luchoro D."/>
            <person name="Karlsson R."/>
            <person name="Svensson-Stadler L."/>
            <person name="Chun J."/>
            <person name="Moore E."/>
        </authorList>
    </citation>
    <scope>NUCLEOTIDE SEQUENCE [LARGE SCALE GENOMIC DNA]</scope>
    <source>
        <strain evidence="7 12">CCUG 53116</strain>
    </source>
</reference>
<dbReference type="InterPro" id="IPR036259">
    <property type="entry name" value="MFS_trans_sf"/>
</dbReference>
<feature type="transmembrane region" description="Helical" evidence="5">
    <location>
        <begin position="250"/>
        <end position="269"/>
    </location>
</feature>
<evidence type="ECO:0000256" key="3">
    <source>
        <dbReference type="ARBA" id="ARBA00022989"/>
    </source>
</evidence>
<evidence type="ECO:0000313" key="7">
    <source>
        <dbReference type="EMBL" id="KAB0488785.1"/>
    </source>
</evidence>
<keyword evidence="3 5" id="KW-1133">Transmembrane helix</keyword>
<proteinExistence type="predicted"/>
<keyword evidence="4 5" id="KW-0472">Membrane</keyword>
<evidence type="ECO:0000313" key="8">
    <source>
        <dbReference type="EMBL" id="OLU05835.1"/>
    </source>
</evidence>
<evidence type="ECO:0000313" key="10">
    <source>
        <dbReference type="Proteomes" id="UP000186756"/>
    </source>
</evidence>
<dbReference type="EMBL" id="MSTQ01000001">
    <property type="protein sequence ID" value="OLU05835.1"/>
    <property type="molecule type" value="Genomic_DNA"/>
</dbReference>
<name>A0A1H0UMV7_PSERE</name>
<evidence type="ECO:0000313" key="9">
    <source>
        <dbReference type="EMBL" id="SDP67176.1"/>
    </source>
</evidence>
<dbReference type="GO" id="GO:0005886">
    <property type="term" value="C:plasma membrane"/>
    <property type="evidence" value="ECO:0007669"/>
    <property type="project" value="TreeGrafter"/>
</dbReference>
<feature type="transmembrane region" description="Helical" evidence="5">
    <location>
        <begin position="337"/>
        <end position="357"/>
    </location>
</feature>